<dbReference type="PANTHER" id="PTHR46580:SF4">
    <property type="entry name" value="ATP_GTP-BINDING PROTEIN"/>
    <property type="match status" value="1"/>
</dbReference>
<dbReference type="InterPro" id="IPR028994">
    <property type="entry name" value="Integrin_alpha_N"/>
</dbReference>
<feature type="region of interest" description="Disordered" evidence="2">
    <location>
        <begin position="632"/>
        <end position="653"/>
    </location>
</feature>
<dbReference type="EMBL" id="CP036434">
    <property type="protein sequence ID" value="QDV06326.1"/>
    <property type="molecule type" value="Genomic_DNA"/>
</dbReference>
<proteinExistence type="predicted"/>
<dbReference type="PANTHER" id="PTHR46580">
    <property type="entry name" value="SENSOR KINASE-RELATED"/>
    <property type="match status" value="1"/>
</dbReference>
<name>A0A518EQF4_9BACT</name>
<protein>
    <submittedName>
        <fullName evidence="3">FG-GAP repeat protein</fullName>
    </submittedName>
</protein>
<dbReference type="Proteomes" id="UP000320390">
    <property type="component" value="Chromosome"/>
</dbReference>
<evidence type="ECO:0000256" key="1">
    <source>
        <dbReference type="ARBA" id="ARBA00022729"/>
    </source>
</evidence>
<keyword evidence="4" id="KW-1185">Reference proteome</keyword>
<feature type="region of interest" description="Disordered" evidence="2">
    <location>
        <begin position="21"/>
        <end position="46"/>
    </location>
</feature>
<gene>
    <name evidence="3" type="ORF">Poly30_18350</name>
</gene>
<evidence type="ECO:0000256" key="2">
    <source>
        <dbReference type="SAM" id="MobiDB-lite"/>
    </source>
</evidence>
<dbReference type="AlphaFoldDB" id="A0A518EQF4"/>
<evidence type="ECO:0000313" key="4">
    <source>
        <dbReference type="Proteomes" id="UP000320390"/>
    </source>
</evidence>
<evidence type="ECO:0000313" key="3">
    <source>
        <dbReference type="EMBL" id="QDV06326.1"/>
    </source>
</evidence>
<dbReference type="SUPFAM" id="SSF69318">
    <property type="entry name" value="Integrin alpha N-terminal domain"/>
    <property type="match status" value="1"/>
</dbReference>
<dbReference type="Gene3D" id="2.130.10.130">
    <property type="entry name" value="Integrin alpha, N-terminal"/>
    <property type="match status" value="1"/>
</dbReference>
<organism evidence="3 4">
    <name type="scientific">Saltatorellus ferox</name>
    <dbReference type="NCBI Taxonomy" id="2528018"/>
    <lineage>
        <taxon>Bacteria</taxon>
        <taxon>Pseudomonadati</taxon>
        <taxon>Planctomycetota</taxon>
        <taxon>Planctomycetia</taxon>
        <taxon>Planctomycetia incertae sedis</taxon>
        <taxon>Saltatorellus</taxon>
    </lineage>
</organism>
<sequence length="701" mass="74889">MDSDPIRGFFAAFPEPAKLLPPGWSTSGEDFMSRSNESQEASSPETSAHHALPFMYLFSQSPACRWRDPLGATLVALLLAGCSDPAPSSAPSSGRDGASVAARAEFTASEAAGSGRVELPEIERLYRGPTDNENLADTLDGWLGTIANKVRIRDFDGITTAFTEEFQGERLFPESGATVEGDATGEEALPMGVRSLLADPPVEVLTRDAFMADLEENLSAWSRVSQSSWRLADVQFQHFKLGETVEWGIGKLRIHIVGHPENPSGTAESGGTVVLNALATALVENREGRWVISRFRVDERELLVHSGSIYSEVSRAVGVAYDGLRFGEPGNDDVAWNGMASADVDGDGLLDVYLPGEAQGFLYRATGKGTFQEEAAARGLAATRGGTGAVFFDYDRDGDQDLAVAFVGWRELDDSLAGRPISIFENDGTGHFTDVTKAMGLWPIRIPAYSLTAFDADGDGWTDLFACGYGRMEDKTNNSWNEASNGASDLMLRNDGGERFRDVTEASGLSDRRWSYASAAADYDEDGDIDLYVGNNFGTSRLWRNRGDGTFEDVAEELGVNVQGNVMGVLWTDVDGDGRLDLYLSSPTSTSGKRILHGVERDFGQGAARGMMQMANGNKLFLGRLVDPLAAGGEGATEEQGAADGGSAEPPAKIASFVKGDMGGTSAGWSWSAASPDVDLDGHLDIVCVNGFVTGEITGDT</sequence>
<feature type="compositionally biased region" description="Polar residues" evidence="2">
    <location>
        <begin position="24"/>
        <end position="46"/>
    </location>
</feature>
<dbReference type="Pfam" id="PF13517">
    <property type="entry name" value="FG-GAP_3"/>
    <property type="match status" value="2"/>
</dbReference>
<accession>A0A518EQF4</accession>
<dbReference type="InterPro" id="IPR013517">
    <property type="entry name" value="FG-GAP"/>
</dbReference>
<keyword evidence="1" id="KW-0732">Signal</keyword>
<dbReference type="OrthoDB" id="5287961at2"/>
<reference evidence="3 4" key="1">
    <citation type="submission" date="2019-02" db="EMBL/GenBank/DDBJ databases">
        <title>Deep-cultivation of Planctomycetes and their phenomic and genomic characterization uncovers novel biology.</title>
        <authorList>
            <person name="Wiegand S."/>
            <person name="Jogler M."/>
            <person name="Boedeker C."/>
            <person name="Pinto D."/>
            <person name="Vollmers J."/>
            <person name="Rivas-Marin E."/>
            <person name="Kohn T."/>
            <person name="Peeters S.H."/>
            <person name="Heuer A."/>
            <person name="Rast P."/>
            <person name="Oberbeckmann S."/>
            <person name="Bunk B."/>
            <person name="Jeske O."/>
            <person name="Meyerdierks A."/>
            <person name="Storesund J.E."/>
            <person name="Kallscheuer N."/>
            <person name="Luecker S."/>
            <person name="Lage O.M."/>
            <person name="Pohl T."/>
            <person name="Merkel B.J."/>
            <person name="Hornburger P."/>
            <person name="Mueller R.-W."/>
            <person name="Bruemmer F."/>
            <person name="Labrenz M."/>
            <person name="Spormann A.M."/>
            <person name="Op den Camp H."/>
            <person name="Overmann J."/>
            <person name="Amann R."/>
            <person name="Jetten M.S.M."/>
            <person name="Mascher T."/>
            <person name="Medema M.H."/>
            <person name="Devos D.P."/>
            <person name="Kaster A.-K."/>
            <person name="Ovreas L."/>
            <person name="Rohde M."/>
            <person name="Galperin M.Y."/>
            <person name="Jogler C."/>
        </authorList>
    </citation>
    <scope>NUCLEOTIDE SEQUENCE [LARGE SCALE GENOMIC DNA]</scope>
    <source>
        <strain evidence="3 4">Poly30</strain>
    </source>
</reference>